<evidence type="ECO:0000256" key="3">
    <source>
        <dbReference type="ARBA" id="ARBA00022692"/>
    </source>
</evidence>
<feature type="transmembrane region" description="Helical" evidence="6">
    <location>
        <begin position="94"/>
        <end position="120"/>
    </location>
</feature>
<dbReference type="AlphaFoldDB" id="A0AA92W380"/>
<dbReference type="GO" id="GO:0005886">
    <property type="term" value="C:plasma membrane"/>
    <property type="evidence" value="ECO:0007669"/>
    <property type="project" value="UniProtKB-SubCell"/>
</dbReference>
<organism evidence="7 8">
    <name type="scientific">Segatella copri</name>
    <dbReference type="NCBI Taxonomy" id="165179"/>
    <lineage>
        <taxon>Bacteria</taxon>
        <taxon>Pseudomonadati</taxon>
        <taxon>Bacteroidota</taxon>
        <taxon>Bacteroidia</taxon>
        <taxon>Bacteroidales</taxon>
        <taxon>Prevotellaceae</taxon>
        <taxon>Segatella</taxon>
    </lineage>
</organism>
<evidence type="ECO:0000313" key="8">
    <source>
        <dbReference type="Proteomes" id="UP000285236"/>
    </source>
</evidence>
<evidence type="ECO:0000256" key="4">
    <source>
        <dbReference type="ARBA" id="ARBA00022989"/>
    </source>
</evidence>
<evidence type="ECO:0000256" key="1">
    <source>
        <dbReference type="ARBA" id="ARBA00004651"/>
    </source>
</evidence>
<keyword evidence="5 6" id="KW-0472">Membrane</keyword>
<feature type="transmembrane region" description="Helical" evidence="6">
    <location>
        <begin position="170"/>
        <end position="188"/>
    </location>
</feature>
<feature type="transmembrane region" description="Helical" evidence="6">
    <location>
        <begin position="239"/>
        <end position="260"/>
    </location>
</feature>
<name>A0AA92W380_9BACT</name>
<sequence length="447" mass="50301">MDFLKKINQGNSRTILLKKNIIASFGIKGISIMVSFVLVPLTLGYLSSELYGIWLTLSSVLLCLSFFDVGFTLGLKNKLGEAIALKQWNRGKSLVSTTYLLMILIFVPLCLILELVIPYFDWAAFLNVNSIYREEIQNALYILVACFCLQMIVNVLSTVIAAFQQVALSSTFPVIGNIISLGIIWGLTKWCPPSLVALAFAISAVPIFVISISSLFFYHTKFKLVSPSIKSINFSYIKSLWSLGYKFFVIQIQVVIMFQATNILISNVSGPNDVTSYNIAYKYLNAAMMVYNIILTPLWPAFTDAFTRKDFSWMNGIYRKMVKVFMILALVMLVMLFCSPFVYRIWIGEKVHIPFLMSVCVCVYMIVTTWTNLQTMTLNGIGAIKIQTYISLFGVCIHIPLSFFLGKYIGGCGVVCSMTVITLFYAVVFTKQINLILKQKATGIWIK</sequence>
<reference evidence="7 8" key="1">
    <citation type="submission" date="2018-08" db="EMBL/GenBank/DDBJ databases">
        <title>A genome reference for cultivated species of the human gut microbiota.</title>
        <authorList>
            <person name="Zou Y."/>
            <person name="Xue W."/>
            <person name="Luo G."/>
        </authorList>
    </citation>
    <scope>NUCLEOTIDE SEQUENCE [LARGE SCALE GENOMIC DNA]</scope>
    <source>
        <strain evidence="7 8">AF15-25</strain>
    </source>
</reference>
<dbReference type="RefSeq" id="WP_118082039.1">
    <property type="nucleotide sequence ID" value="NZ_QRYP01000075.1"/>
</dbReference>
<dbReference type="Proteomes" id="UP000285236">
    <property type="component" value="Unassembled WGS sequence"/>
</dbReference>
<feature type="transmembrane region" description="Helical" evidence="6">
    <location>
        <begin position="383"/>
        <end position="402"/>
    </location>
</feature>
<feature type="transmembrane region" description="Helical" evidence="6">
    <location>
        <begin position="408"/>
        <end position="430"/>
    </location>
</feature>
<evidence type="ECO:0000313" key="7">
    <source>
        <dbReference type="EMBL" id="RGU89469.1"/>
    </source>
</evidence>
<feature type="transmembrane region" description="Helical" evidence="6">
    <location>
        <begin position="324"/>
        <end position="346"/>
    </location>
</feature>
<dbReference type="EMBL" id="QRYP01000075">
    <property type="protein sequence ID" value="RGU89469.1"/>
    <property type="molecule type" value="Genomic_DNA"/>
</dbReference>
<feature type="transmembrane region" description="Helical" evidence="6">
    <location>
        <begin position="280"/>
        <end position="303"/>
    </location>
</feature>
<evidence type="ECO:0000256" key="2">
    <source>
        <dbReference type="ARBA" id="ARBA00022475"/>
    </source>
</evidence>
<feature type="transmembrane region" description="Helical" evidence="6">
    <location>
        <begin position="140"/>
        <end position="163"/>
    </location>
</feature>
<dbReference type="InterPro" id="IPR002797">
    <property type="entry name" value="Polysacc_synth"/>
</dbReference>
<protein>
    <submittedName>
        <fullName evidence="7">Uncharacterized protein</fullName>
    </submittedName>
</protein>
<dbReference type="Pfam" id="PF01943">
    <property type="entry name" value="Polysacc_synt"/>
    <property type="match status" value="1"/>
</dbReference>
<feature type="transmembrane region" description="Helical" evidence="6">
    <location>
        <begin position="194"/>
        <end position="218"/>
    </location>
</feature>
<feature type="transmembrane region" description="Helical" evidence="6">
    <location>
        <begin position="51"/>
        <end position="73"/>
    </location>
</feature>
<feature type="transmembrane region" description="Helical" evidence="6">
    <location>
        <begin position="21"/>
        <end position="45"/>
    </location>
</feature>
<dbReference type="PANTHER" id="PTHR30250">
    <property type="entry name" value="PST FAMILY PREDICTED COLANIC ACID TRANSPORTER"/>
    <property type="match status" value="1"/>
</dbReference>
<keyword evidence="4 6" id="KW-1133">Transmembrane helix</keyword>
<evidence type="ECO:0000256" key="5">
    <source>
        <dbReference type="ARBA" id="ARBA00023136"/>
    </source>
</evidence>
<dbReference type="InterPro" id="IPR050833">
    <property type="entry name" value="Poly_Biosynth_Transport"/>
</dbReference>
<comment type="subcellular location">
    <subcellularLocation>
        <location evidence="1">Cell membrane</location>
        <topology evidence="1">Multi-pass membrane protein</topology>
    </subcellularLocation>
</comment>
<feature type="transmembrane region" description="Helical" evidence="6">
    <location>
        <begin position="352"/>
        <end position="371"/>
    </location>
</feature>
<evidence type="ECO:0000256" key="6">
    <source>
        <dbReference type="SAM" id="Phobius"/>
    </source>
</evidence>
<gene>
    <name evidence="7" type="ORF">DWW35_15080</name>
</gene>
<keyword evidence="2" id="KW-1003">Cell membrane</keyword>
<proteinExistence type="predicted"/>
<keyword evidence="3 6" id="KW-0812">Transmembrane</keyword>
<dbReference type="PANTHER" id="PTHR30250:SF11">
    <property type="entry name" value="O-ANTIGEN TRANSPORTER-RELATED"/>
    <property type="match status" value="1"/>
</dbReference>
<accession>A0AA92W380</accession>
<comment type="caution">
    <text evidence="7">The sequence shown here is derived from an EMBL/GenBank/DDBJ whole genome shotgun (WGS) entry which is preliminary data.</text>
</comment>